<reference evidence="1" key="1">
    <citation type="submission" date="2021-01" db="EMBL/GenBank/DDBJ databases">
        <title>Metabolic potential, ecology and presence of endohyphal bacteria is reflected in genomic diversity of Mucoromycotina.</title>
        <authorList>
            <person name="Muszewska A."/>
            <person name="Okrasinska A."/>
            <person name="Steczkiewicz K."/>
            <person name="Drgas O."/>
            <person name="Orlowska M."/>
            <person name="Perlinska-Lenart U."/>
            <person name="Aleksandrzak-Piekarczyk T."/>
            <person name="Szatraj K."/>
            <person name="Zielenkiewicz U."/>
            <person name="Pilsyk S."/>
            <person name="Malc E."/>
            <person name="Mieczkowski P."/>
            <person name="Kruszewska J.S."/>
            <person name="Biernat P."/>
            <person name="Pawlowska J."/>
        </authorList>
    </citation>
    <scope>NUCLEOTIDE SEQUENCE</scope>
    <source>
        <strain evidence="1">WA0000018081</strain>
    </source>
</reference>
<name>A0A8H7W012_9FUNG</name>
<accession>A0A8H7W012</accession>
<proteinExistence type="predicted"/>
<gene>
    <name evidence="1" type="ORF">INT48_009635</name>
</gene>
<keyword evidence="2" id="KW-1185">Reference proteome</keyword>
<dbReference type="AlphaFoldDB" id="A0A8H7W012"/>
<dbReference type="Proteomes" id="UP000613177">
    <property type="component" value="Unassembled WGS sequence"/>
</dbReference>
<dbReference type="EMBL" id="JAEPRE010000003">
    <property type="protein sequence ID" value="KAG2237697.1"/>
    <property type="molecule type" value="Genomic_DNA"/>
</dbReference>
<protein>
    <submittedName>
        <fullName evidence="1">Uncharacterized protein</fullName>
    </submittedName>
</protein>
<evidence type="ECO:0000313" key="2">
    <source>
        <dbReference type="Proteomes" id="UP000613177"/>
    </source>
</evidence>
<comment type="caution">
    <text evidence="1">The sequence shown here is derived from an EMBL/GenBank/DDBJ whole genome shotgun (WGS) entry which is preliminary data.</text>
</comment>
<evidence type="ECO:0000313" key="1">
    <source>
        <dbReference type="EMBL" id="KAG2237697.1"/>
    </source>
</evidence>
<sequence>MLWRCRKPCGISSSVCHRRANRQMANKEASICCLHFAKVMPGRVQYNRSKFVKSSCYGDGNLFEHRISSKRGN</sequence>
<organism evidence="1 2">
    <name type="scientific">Thamnidium elegans</name>
    <dbReference type="NCBI Taxonomy" id="101142"/>
    <lineage>
        <taxon>Eukaryota</taxon>
        <taxon>Fungi</taxon>
        <taxon>Fungi incertae sedis</taxon>
        <taxon>Mucoromycota</taxon>
        <taxon>Mucoromycotina</taxon>
        <taxon>Mucoromycetes</taxon>
        <taxon>Mucorales</taxon>
        <taxon>Mucorineae</taxon>
        <taxon>Mucoraceae</taxon>
        <taxon>Thamnidium</taxon>
    </lineage>
</organism>